<dbReference type="GO" id="GO:0008270">
    <property type="term" value="F:zinc ion binding"/>
    <property type="evidence" value="ECO:0007669"/>
    <property type="project" value="UniProtKB-UniRule"/>
</dbReference>
<feature type="binding site" evidence="6">
    <location>
        <position position="61"/>
    </location>
    <ligand>
        <name>Zn(2+)</name>
        <dbReference type="ChEBI" id="CHEBI:29105"/>
        <label>1</label>
    </ligand>
</feature>
<feature type="binding site" evidence="6">
    <location>
        <position position="153"/>
    </location>
    <ligand>
        <name>Zn(2+)</name>
        <dbReference type="ChEBI" id="CHEBI:29105"/>
        <label>1</label>
    </ligand>
</feature>
<evidence type="ECO:0000256" key="3">
    <source>
        <dbReference type="ARBA" id="ARBA00022723"/>
    </source>
</evidence>
<dbReference type="GO" id="GO:0004038">
    <property type="term" value="F:allantoinase activity"/>
    <property type="evidence" value="ECO:0007669"/>
    <property type="project" value="TreeGrafter"/>
</dbReference>
<feature type="binding site" evidence="6">
    <location>
        <begin position="63"/>
        <end position="65"/>
    </location>
    <ligand>
        <name>substrate</name>
    </ligand>
</feature>
<feature type="binding site" evidence="6">
    <location>
        <position position="153"/>
    </location>
    <ligand>
        <name>Zn(2+)</name>
        <dbReference type="ChEBI" id="CHEBI:29105"/>
        <label>2</label>
    </ligand>
</feature>
<gene>
    <name evidence="6 8" type="primary">pyrC</name>
    <name evidence="8" type="ORF">caldi_17790</name>
</gene>
<feature type="binding site" evidence="6">
    <location>
        <position position="63"/>
    </location>
    <ligand>
        <name>Zn(2+)</name>
        <dbReference type="ChEBI" id="CHEBI:29105"/>
        <label>1</label>
    </ligand>
</feature>
<feature type="domain" description="Dihydroorotase catalytic" evidence="7">
    <location>
        <begin position="51"/>
        <end position="237"/>
    </location>
</feature>
<dbReference type="PANTHER" id="PTHR43668">
    <property type="entry name" value="ALLANTOINASE"/>
    <property type="match status" value="1"/>
</dbReference>
<dbReference type="RefSeq" id="WP_264844691.1">
    <property type="nucleotide sequence ID" value="NZ_AP025628.1"/>
</dbReference>
<name>A0AA35CJX8_9FIRM</name>
<feature type="binding site" evidence="6">
    <location>
        <position position="233"/>
    </location>
    <ligand>
        <name>Zn(2+)</name>
        <dbReference type="ChEBI" id="CHEBI:29105"/>
        <label>2</label>
    </ligand>
</feature>
<comment type="pathway">
    <text evidence="6">Pyrimidine metabolism; UMP biosynthesis via de novo pathway; (S)-dihydroorotate from bicarbonate: step 3/3.</text>
</comment>
<accession>A0AA35CJX8</accession>
<dbReference type="AlphaFoldDB" id="A0AA35CJX8"/>
<dbReference type="NCBIfam" id="TIGR00857">
    <property type="entry name" value="pyrC_multi"/>
    <property type="match status" value="1"/>
</dbReference>
<dbReference type="InterPro" id="IPR004722">
    <property type="entry name" value="DHOase"/>
</dbReference>
<comment type="cofactor">
    <cofactor evidence="6">
        <name>Zn(2+)</name>
        <dbReference type="ChEBI" id="CHEBI:29105"/>
    </cofactor>
    <text evidence="6">Binds 2 Zn(2+) ions per subunit.</text>
</comment>
<evidence type="ECO:0000313" key="8">
    <source>
        <dbReference type="EMBL" id="BDG60689.1"/>
    </source>
</evidence>
<dbReference type="InterPro" id="IPR024403">
    <property type="entry name" value="DHOase_cat"/>
</dbReference>
<evidence type="ECO:0000256" key="1">
    <source>
        <dbReference type="ARBA" id="ARBA00002368"/>
    </source>
</evidence>
<keyword evidence="6" id="KW-0862">Zinc</keyword>
<keyword evidence="4 6" id="KW-0378">Hydrolase</keyword>
<dbReference type="GO" id="GO:0006145">
    <property type="term" value="P:purine nucleobase catabolic process"/>
    <property type="evidence" value="ECO:0007669"/>
    <property type="project" value="TreeGrafter"/>
</dbReference>
<dbReference type="CDD" id="cd01317">
    <property type="entry name" value="DHOase_IIa"/>
    <property type="match status" value="1"/>
</dbReference>
<comment type="similarity">
    <text evidence="2 6">Belongs to the metallo-dependent hydrolases superfamily. DHOase family. Class I DHOase subfamily.</text>
</comment>
<dbReference type="SUPFAM" id="SSF51338">
    <property type="entry name" value="Composite domain of metallo-dependent hydrolases"/>
    <property type="match status" value="1"/>
</dbReference>
<feature type="binding site" evidence="6">
    <location>
        <position position="95"/>
    </location>
    <ligand>
        <name>substrate</name>
    </ligand>
</feature>
<dbReference type="GO" id="GO:0005737">
    <property type="term" value="C:cytoplasm"/>
    <property type="evidence" value="ECO:0007669"/>
    <property type="project" value="TreeGrafter"/>
</dbReference>
<dbReference type="Gene3D" id="2.30.40.10">
    <property type="entry name" value="Urease, subunit C, domain 1"/>
    <property type="match status" value="1"/>
</dbReference>
<dbReference type="InterPro" id="IPR050138">
    <property type="entry name" value="DHOase/Allantoinase_Hydrolase"/>
</dbReference>
<dbReference type="InterPro" id="IPR032466">
    <property type="entry name" value="Metal_Hydrolase"/>
</dbReference>
<keyword evidence="9" id="KW-1185">Reference proteome</keyword>
<dbReference type="Pfam" id="PF12890">
    <property type="entry name" value="DHOase"/>
    <property type="match status" value="1"/>
</dbReference>
<evidence type="ECO:0000256" key="2">
    <source>
        <dbReference type="ARBA" id="ARBA00010286"/>
    </source>
</evidence>
<feature type="active site" evidence="6">
    <location>
        <position position="308"/>
    </location>
</feature>
<dbReference type="Gene3D" id="3.20.20.140">
    <property type="entry name" value="Metal-dependent hydrolases"/>
    <property type="match status" value="1"/>
</dbReference>
<evidence type="ECO:0000313" key="9">
    <source>
        <dbReference type="Proteomes" id="UP001163687"/>
    </source>
</evidence>
<dbReference type="InterPro" id="IPR002195">
    <property type="entry name" value="Dihydroorotase_CS"/>
</dbReference>
<feature type="binding site" evidence="6">
    <location>
        <position position="308"/>
    </location>
    <ligand>
        <name>Zn(2+)</name>
        <dbReference type="ChEBI" id="CHEBI:29105"/>
        <label>1</label>
    </ligand>
</feature>
<organism evidence="8 9">
    <name type="scientific">Caldinitratiruptor microaerophilus</name>
    <dbReference type="NCBI Taxonomy" id="671077"/>
    <lineage>
        <taxon>Bacteria</taxon>
        <taxon>Bacillati</taxon>
        <taxon>Bacillota</taxon>
        <taxon>Clostridia</taxon>
        <taxon>Eubacteriales</taxon>
        <taxon>Symbiobacteriaceae</taxon>
        <taxon>Caldinitratiruptor</taxon>
    </lineage>
</organism>
<dbReference type="GO" id="GO:0044205">
    <property type="term" value="P:'de novo' UMP biosynthetic process"/>
    <property type="evidence" value="ECO:0007669"/>
    <property type="project" value="UniProtKB-UniRule"/>
</dbReference>
<dbReference type="InterPro" id="IPR011059">
    <property type="entry name" value="Metal-dep_hydrolase_composite"/>
</dbReference>
<comment type="catalytic activity">
    <reaction evidence="6">
        <text>(S)-dihydroorotate + H2O = N-carbamoyl-L-aspartate + H(+)</text>
        <dbReference type="Rhea" id="RHEA:24296"/>
        <dbReference type="ChEBI" id="CHEBI:15377"/>
        <dbReference type="ChEBI" id="CHEBI:15378"/>
        <dbReference type="ChEBI" id="CHEBI:30864"/>
        <dbReference type="ChEBI" id="CHEBI:32814"/>
        <dbReference type="EC" id="3.5.2.3"/>
    </reaction>
</comment>
<keyword evidence="3 6" id="KW-0479">Metal-binding</keyword>
<feature type="binding site" evidence="6">
    <location>
        <position position="180"/>
    </location>
    <ligand>
        <name>Zn(2+)</name>
        <dbReference type="ChEBI" id="CHEBI:29105"/>
        <label>2</label>
    </ligand>
</feature>
<dbReference type="KEGG" id="cmic:caldi_17790"/>
<protein>
    <recommendedName>
        <fullName evidence="6">Dihydroorotase</fullName>
        <shortName evidence="6">DHOase</shortName>
        <ecNumber evidence="6">3.5.2.3</ecNumber>
    </recommendedName>
</protein>
<dbReference type="EMBL" id="AP025628">
    <property type="protein sequence ID" value="BDG60689.1"/>
    <property type="molecule type" value="Genomic_DNA"/>
</dbReference>
<sequence length="433" mass="46385">MSKLLLKGGRLLDPRAGVDRVADVLITDTVIAAIGEDLTDPAARVVDCRGLVVTPGFIDLHVHLREPGEEWKEDIASGTRAAARGGFVAVCAVPNTRPVIDNAALVRFVVEKAAREAAVKVWPYGAVTKGQKGEELAELGEMAAAGAVGFTDDGHPIERAEVMRLALLYARQFGRPVLDHAEDRSLSQDGAMHYGRFSTLAGLRGYDPLAEEVHVARDVLLAEATGGHVHIMHVSTARSVEIIRQAKARGVRVTAEVTPHHLALTDEDVAGSGYDTNFKMNPPLRSAEDREALIAGLADGTIDCVATDHAPHHRDDKEVEFGLAKNGVVGLETAVGVVLDALVRTGRLSLERMILAMSTRPAEVLGLRPPSLRVGAEADVTVLDLEKRWIVRAEDMVSRSRNSPFLGRELVGAPAATVVSGRLVMEGGRLVGW</sequence>
<comment type="function">
    <text evidence="1 6">Catalyzes the reversible cyclization of carbamoyl aspartate to dihydroorotate.</text>
</comment>
<dbReference type="PROSITE" id="PS00483">
    <property type="entry name" value="DIHYDROOROTASE_2"/>
    <property type="match status" value="1"/>
</dbReference>
<evidence type="ECO:0000256" key="5">
    <source>
        <dbReference type="ARBA" id="ARBA00022975"/>
    </source>
</evidence>
<evidence type="ECO:0000256" key="4">
    <source>
        <dbReference type="ARBA" id="ARBA00022801"/>
    </source>
</evidence>
<dbReference type="SUPFAM" id="SSF51556">
    <property type="entry name" value="Metallo-dependent hydrolases"/>
    <property type="match status" value="1"/>
</dbReference>
<reference evidence="8" key="1">
    <citation type="submission" date="2022-03" db="EMBL/GenBank/DDBJ databases">
        <title>Complete genome sequence of Caldinitratiruptor microaerophilus.</title>
        <authorList>
            <person name="Mukaiyama R."/>
            <person name="Nishiyama T."/>
            <person name="Ueda K."/>
        </authorList>
    </citation>
    <scope>NUCLEOTIDE SEQUENCE</scope>
    <source>
        <strain evidence="8">JCM 16183</strain>
    </source>
</reference>
<proteinExistence type="inferred from homology"/>
<dbReference type="PANTHER" id="PTHR43668:SF2">
    <property type="entry name" value="ALLANTOINASE"/>
    <property type="match status" value="1"/>
</dbReference>
<dbReference type="Proteomes" id="UP001163687">
    <property type="component" value="Chromosome"/>
</dbReference>
<dbReference type="GO" id="GO:0004151">
    <property type="term" value="F:dihydroorotase activity"/>
    <property type="evidence" value="ECO:0007669"/>
    <property type="project" value="UniProtKB-UniRule"/>
</dbReference>
<feature type="binding site" evidence="6">
    <location>
        <position position="312"/>
    </location>
    <ligand>
        <name>substrate</name>
    </ligand>
</feature>
<keyword evidence="5 6" id="KW-0665">Pyrimidine biosynthesis</keyword>
<dbReference type="PROSITE" id="PS00482">
    <property type="entry name" value="DIHYDROOROTASE_1"/>
    <property type="match status" value="1"/>
</dbReference>
<comment type="caution">
    <text evidence="6">Lacks conserved residue(s) required for the propagation of feature annotation.</text>
</comment>
<evidence type="ECO:0000256" key="6">
    <source>
        <dbReference type="HAMAP-Rule" id="MF_00220"/>
    </source>
</evidence>
<evidence type="ECO:0000259" key="7">
    <source>
        <dbReference type="Pfam" id="PF12890"/>
    </source>
</evidence>
<feature type="binding site" evidence="6">
    <location>
        <position position="281"/>
    </location>
    <ligand>
        <name>substrate</name>
    </ligand>
</feature>
<dbReference type="HAMAP" id="MF_00220_B">
    <property type="entry name" value="PyrC_classI_B"/>
    <property type="match status" value="1"/>
</dbReference>
<dbReference type="EC" id="3.5.2.3" evidence="6"/>